<name>A0ABV6DBZ3_9HYPH</name>
<evidence type="ECO:0000256" key="2">
    <source>
        <dbReference type="SAM" id="SignalP"/>
    </source>
</evidence>
<accession>A0ABV6DBZ3</accession>
<dbReference type="RefSeq" id="WP_261522610.1">
    <property type="nucleotide sequence ID" value="NZ_JAODNW010000032.1"/>
</dbReference>
<proteinExistence type="predicted"/>
<dbReference type="Gene3D" id="1.20.120.1490">
    <property type="match status" value="1"/>
</dbReference>
<evidence type="ECO:0000313" key="4">
    <source>
        <dbReference type="Proteomes" id="UP001589755"/>
    </source>
</evidence>
<sequence length="199" mass="21656">MLRTPLAAIFFLLTMIPSNLLAQDHQHSRQTSPYAGFESRKIKSLSGEDIAELKKGAGWSFALPAELNGLPGPSHLLALKDEIGLSAGQVARIEVIYSQMKTEAIAAGDRFIAAEWAIENAFARGQLDTQQLRVLVDNAAAARADLRFVHLSRHLSTPPLLTDNQIKQYNVLRGYMPGSGTNTPESHDGDLGKRHSGSN</sequence>
<dbReference type="Proteomes" id="UP001589755">
    <property type="component" value="Unassembled WGS sequence"/>
</dbReference>
<dbReference type="EMBL" id="JBHLXD010000041">
    <property type="protein sequence ID" value="MFC0210157.1"/>
    <property type="molecule type" value="Genomic_DNA"/>
</dbReference>
<evidence type="ECO:0008006" key="5">
    <source>
        <dbReference type="Google" id="ProtNLM"/>
    </source>
</evidence>
<feature type="signal peptide" evidence="2">
    <location>
        <begin position="1"/>
        <end position="22"/>
    </location>
</feature>
<keyword evidence="2" id="KW-0732">Signal</keyword>
<keyword evidence="4" id="KW-1185">Reference proteome</keyword>
<evidence type="ECO:0000313" key="3">
    <source>
        <dbReference type="EMBL" id="MFC0210157.1"/>
    </source>
</evidence>
<reference evidence="3 4" key="1">
    <citation type="submission" date="2024-09" db="EMBL/GenBank/DDBJ databases">
        <authorList>
            <person name="Sun Q."/>
            <person name="Mori K."/>
        </authorList>
    </citation>
    <scope>NUCLEOTIDE SEQUENCE [LARGE SCALE GENOMIC DNA]</scope>
    <source>
        <strain evidence="3 4">CCM 8543</strain>
    </source>
</reference>
<gene>
    <name evidence="3" type="ORF">ACFFJ2_17300</name>
</gene>
<feature type="chain" id="PRO_5046987896" description="Periplasmic heavy metal sensor" evidence="2">
    <location>
        <begin position="23"/>
        <end position="199"/>
    </location>
</feature>
<protein>
    <recommendedName>
        <fullName evidence="5">Periplasmic heavy metal sensor</fullName>
    </recommendedName>
</protein>
<feature type="region of interest" description="Disordered" evidence="1">
    <location>
        <begin position="175"/>
        <end position="199"/>
    </location>
</feature>
<evidence type="ECO:0000256" key="1">
    <source>
        <dbReference type="SAM" id="MobiDB-lite"/>
    </source>
</evidence>
<comment type="caution">
    <text evidence="3">The sequence shown here is derived from an EMBL/GenBank/DDBJ whole genome shotgun (WGS) entry which is preliminary data.</text>
</comment>
<organism evidence="3 4">
    <name type="scientific">Chelativorans intermedius</name>
    <dbReference type="NCBI Taxonomy" id="515947"/>
    <lineage>
        <taxon>Bacteria</taxon>
        <taxon>Pseudomonadati</taxon>
        <taxon>Pseudomonadota</taxon>
        <taxon>Alphaproteobacteria</taxon>
        <taxon>Hyphomicrobiales</taxon>
        <taxon>Phyllobacteriaceae</taxon>
        <taxon>Chelativorans</taxon>
    </lineage>
</organism>